<dbReference type="SUPFAM" id="SSF52540">
    <property type="entry name" value="P-loop containing nucleoside triphosphate hydrolases"/>
    <property type="match status" value="1"/>
</dbReference>
<dbReference type="InterPro" id="IPR038726">
    <property type="entry name" value="PDDEXK_AddAB-type"/>
</dbReference>
<dbReference type="InterPro" id="IPR011604">
    <property type="entry name" value="PDDEXK-like_dom_sf"/>
</dbReference>
<sequence length="920" mass="105920">MTSFIFDVLKDLQSQSITISNLTFILPSKRAGLFLKHQLATVKNQNFFAPTILSIETFVEDLSELKNIGNTELLFEFYNTYKALTPQKETDSFDTFSKWAQILLQDFNEIDRYLIPQKKIFNYLAAIKEIEENHWSLEQNQTDFIKNYLKFWNKLPEYYNHFTQNLLKKNIGYQGLIYREAVSGLKTYIENNPNTQHVFLGFNALNTAETTIIQTLLKENLAKVYWDIDQTFIDNPKHDAALFTRQHKKNWTYFETQPFNWITKNYTKSKNIQVFGIPKSIGQAKYIGSLLQTIQNKQQTLTNTAVVLGDENLLIPTLNALPENIEALNVTMGFPLKSIPLATLFETLFRIHKTNPKTFYYKDIISVISHQFIFPLFNTETLNNASKIIDTIKTNNLVYLTATRLKNIAKTSSTIIDVLFSNWNNNTETVLSNCSQLILNIKHYLDTDKTAHLLPLEYLFRFNQLFNELTRLNNTYKHIKDVAALHSVYKELLASETLDFQGEPLQGLQVMGMLESRVLDFETVIISGVNEGILPSGKSNNSFIPFDVKIENKLPTYKEKDAVYTYHFYRLLQRAKNVYILYNTEADVLTGGEKSRFITQLEHEGIHNIKHKIIAPKVPAIKKELNSIEKNDDVILKLKKVAEKGFSPSSLTNYIRNPIDFYYQKVLKIDEFIDVEETVAANTLGTVVHNTLEDFYKPLEGHFLTVEIVENLKKNINKTVAHHFNDVYKEGDITTGKNLIIFEIAKRYVSNFLNLEIADLKDGNKIKIIAIEANNTVVFNVPELDFPVKLTGKVDRVDNFNGTTRIIDYKTGKVNQTDVEIVNWEDITTDYKKYSKSFQVLTYALMMQQSGLIKLPVEAGIISFKNLSAGFLKFAKKEKPSARTKEHLITEDTINSFSAELKHLILEICNVNIPFTEKEL</sequence>
<evidence type="ECO:0000313" key="2">
    <source>
        <dbReference type="EMBL" id="TXE12877.1"/>
    </source>
</evidence>
<dbReference type="Gene3D" id="1.10.486.10">
    <property type="entry name" value="PCRA, domain 4"/>
    <property type="match status" value="1"/>
</dbReference>
<name>A0A5C7AXJ1_9FLAO</name>
<feature type="domain" description="PD-(D/E)XK endonuclease-like" evidence="1">
    <location>
        <begin position="646"/>
        <end position="918"/>
    </location>
</feature>
<dbReference type="EMBL" id="VOSC01000012">
    <property type="protein sequence ID" value="TXE12877.1"/>
    <property type="molecule type" value="Genomic_DNA"/>
</dbReference>
<keyword evidence="3" id="KW-1185">Reference proteome</keyword>
<evidence type="ECO:0000313" key="3">
    <source>
        <dbReference type="Proteomes" id="UP000321790"/>
    </source>
</evidence>
<dbReference type="Gene3D" id="3.90.320.10">
    <property type="match status" value="1"/>
</dbReference>
<dbReference type="AlphaFoldDB" id="A0A5C7AXJ1"/>
<dbReference type="SUPFAM" id="SSF52980">
    <property type="entry name" value="Restriction endonuclease-like"/>
    <property type="match status" value="1"/>
</dbReference>
<dbReference type="OrthoDB" id="9762792at2"/>
<dbReference type="Pfam" id="PF12705">
    <property type="entry name" value="PDDEXK_1"/>
    <property type="match status" value="1"/>
</dbReference>
<dbReference type="RefSeq" id="WP_147131631.1">
    <property type="nucleotide sequence ID" value="NZ_VOSC01000012.1"/>
</dbReference>
<proteinExistence type="predicted"/>
<dbReference type="InterPro" id="IPR011335">
    <property type="entry name" value="Restrct_endonuc-II-like"/>
</dbReference>
<gene>
    <name evidence="2" type="ORF">FUA26_03520</name>
</gene>
<comment type="caution">
    <text evidence="2">The sequence shown here is derived from an EMBL/GenBank/DDBJ whole genome shotgun (WGS) entry which is preliminary data.</text>
</comment>
<dbReference type="InterPro" id="IPR027417">
    <property type="entry name" value="P-loop_NTPase"/>
</dbReference>
<organism evidence="2 3">
    <name type="scientific">Seonamhaeicola algicola</name>
    <dbReference type="NCBI Taxonomy" id="1719036"/>
    <lineage>
        <taxon>Bacteria</taxon>
        <taxon>Pseudomonadati</taxon>
        <taxon>Bacteroidota</taxon>
        <taxon>Flavobacteriia</taxon>
        <taxon>Flavobacteriales</taxon>
        <taxon>Flavobacteriaceae</taxon>
    </lineage>
</organism>
<evidence type="ECO:0000259" key="1">
    <source>
        <dbReference type="Pfam" id="PF12705"/>
    </source>
</evidence>
<protein>
    <submittedName>
        <fullName evidence="2">PD-(D/E)XK nuclease family protein</fullName>
    </submittedName>
</protein>
<reference evidence="3" key="1">
    <citation type="submission" date="2019-08" db="EMBL/GenBank/DDBJ databases">
        <title>Seonamhaeicola sediminis sp. nov., isolated from marine sediment.</title>
        <authorList>
            <person name="Cao W.R."/>
        </authorList>
    </citation>
    <scope>NUCLEOTIDE SEQUENCE [LARGE SCALE GENOMIC DNA]</scope>
    <source>
        <strain evidence="3">Gy8</strain>
    </source>
</reference>
<accession>A0A5C7AXJ1</accession>
<dbReference type="Proteomes" id="UP000321790">
    <property type="component" value="Unassembled WGS sequence"/>
</dbReference>
<dbReference type="Gene3D" id="3.40.50.300">
    <property type="entry name" value="P-loop containing nucleotide triphosphate hydrolases"/>
    <property type="match status" value="1"/>
</dbReference>